<protein>
    <submittedName>
        <fullName evidence="1">McrC family protein</fullName>
    </submittedName>
</protein>
<proteinExistence type="predicted"/>
<comment type="caution">
    <text evidence="1">The sequence shown here is derived from an EMBL/GenBank/DDBJ whole genome shotgun (WGS) entry which is preliminary data.</text>
</comment>
<reference evidence="1 2" key="1">
    <citation type="submission" date="2021-08" db="EMBL/GenBank/DDBJ databases">
        <title>Massilia sp. R798.</title>
        <authorList>
            <person name="Baek J.H."/>
            <person name="Jung H.S."/>
            <person name="Kim K.R."/>
            <person name="Jeon C.O."/>
        </authorList>
    </citation>
    <scope>NUCLEOTIDE SEQUENCE [LARGE SCALE GENOMIC DNA]</scope>
    <source>
        <strain evidence="1 2">R798</strain>
    </source>
</reference>
<organism evidence="1 2">
    <name type="scientific">Massilia soli</name>
    <dbReference type="NCBI Taxonomy" id="2792854"/>
    <lineage>
        <taxon>Bacteria</taxon>
        <taxon>Pseudomonadati</taxon>
        <taxon>Pseudomonadota</taxon>
        <taxon>Betaproteobacteria</taxon>
        <taxon>Burkholderiales</taxon>
        <taxon>Oxalobacteraceae</taxon>
        <taxon>Telluria group</taxon>
        <taxon>Massilia</taxon>
    </lineage>
</organism>
<dbReference type="PANTHER" id="PTHR38733:SF1">
    <property type="entry name" value="TYPE IV METHYL-DIRECTED RESTRICTION ENZYME ECOKMCRBC"/>
    <property type="match status" value="1"/>
</dbReference>
<evidence type="ECO:0000313" key="2">
    <source>
        <dbReference type="Proteomes" id="UP000809349"/>
    </source>
</evidence>
<dbReference type="InterPro" id="IPR019292">
    <property type="entry name" value="McrC"/>
</dbReference>
<evidence type="ECO:0000313" key="1">
    <source>
        <dbReference type="EMBL" id="MBZ2207194.1"/>
    </source>
</evidence>
<dbReference type="EMBL" id="JAFBIL020000003">
    <property type="protein sequence ID" value="MBZ2207194.1"/>
    <property type="molecule type" value="Genomic_DNA"/>
</dbReference>
<dbReference type="RefSeq" id="WP_223467692.1">
    <property type="nucleotide sequence ID" value="NZ_JAFBIL020000003.1"/>
</dbReference>
<dbReference type="Proteomes" id="UP000809349">
    <property type="component" value="Unassembled WGS sequence"/>
</dbReference>
<keyword evidence="2" id="KW-1185">Reference proteome</keyword>
<dbReference type="Pfam" id="PF10117">
    <property type="entry name" value="McrBC"/>
    <property type="match status" value="1"/>
</dbReference>
<dbReference type="PANTHER" id="PTHR38733">
    <property type="entry name" value="PROTEIN MCRC"/>
    <property type="match status" value="1"/>
</dbReference>
<gene>
    <name evidence="1" type="ORF">I4X03_007960</name>
</gene>
<name>A0ABS7SM39_9BURK</name>
<sequence>MTELVVVREYAKLTTCPVLQPTLDRASVSKSAFEYLCRLAGQFRADGAQLLEIEGSQWLRLDNFVGILETPCGTTIEILPKHVEAGASPEAARALMTRMIQAALDLPTRQVGPADLALFNAPLSEWVRRQFLTALEHLLKRGMKFDYLRIEDEQRHLRGQLDVIRQLRQPPHRAHYFHTRHDVFSLDSPENRLIRSALLRVAQSTQDPLNWRVSHELLQVLAEVPPSRDLISDFKAWRGGRLMAHYGHILPWCQLVLGQQMPLAVQGTWHGMSLLFPMEKLFERFVEATLLRQLPNTASLKRQSREAHLCNHDGRGFFQLRPDLVLEYAGQRVVLDAKWKRLTASRDHRYGISQSDFYQLFAYGHKYIDAGQQLKELVLIYPGTAAFNAPLLPFSFGGGMTLWVVPFELGDRTGDERLILPTEMTMAQAVKFDPLP</sequence>
<accession>A0ABS7SM39</accession>